<proteinExistence type="predicted"/>
<dbReference type="EMBL" id="OM869681">
    <property type="protein sequence ID" value="UPW41854.1"/>
    <property type="molecule type" value="Genomic_DNA"/>
</dbReference>
<protein>
    <submittedName>
        <fullName evidence="1">Uncharacterized protein</fullName>
    </submittedName>
</protein>
<organism evidence="1">
    <name type="scientific">Peromfec virus RodF5_8</name>
    <dbReference type="NCBI Taxonomy" id="2929344"/>
    <lineage>
        <taxon>Viruses</taxon>
        <taxon>Monodnaviria</taxon>
        <taxon>Sangervirae</taxon>
        <taxon>Phixviricota</taxon>
        <taxon>Malgrandaviricetes</taxon>
        <taxon>Petitvirales</taxon>
        <taxon>Microviridae</taxon>
    </lineage>
</organism>
<accession>A0A976N259</accession>
<sequence length="102" mass="11528">MSEIENTQTTIEEPAALNPQQYVYPYSRKQYPYLLLVSFNRPLNKEATALLFECFPRAIITTQGTVIIPRSVDHMTVPLSSALEEVQSLGLIGFVIQDNPQE</sequence>
<evidence type="ECO:0000313" key="1">
    <source>
        <dbReference type="EMBL" id="UPW41854.1"/>
    </source>
</evidence>
<name>A0A976N259_9VIRU</name>
<reference evidence="1" key="1">
    <citation type="submission" date="2022-02" db="EMBL/GenBank/DDBJ databases">
        <title>Towards deciphering the DNA virus diversity associated with rodent species in the families Cricetidae and Heteromyidae.</title>
        <authorList>
            <person name="Lund M."/>
            <person name="Larsen B.B."/>
            <person name="Gryseels S."/>
            <person name="Kraberger S."/>
            <person name="Rowsey D.M."/>
            <person name="Steger L."/>
            <person name="Yule K.M."/>
            <person name="Upham N.S."/>
            <person name="Worobey M."/>
            <person name="Van Doorslaer K."/>
            <person name="Varsani A."/>
        </authorList>
    </citation>
    <scope>NUCLEOTIDE SEQUENCE</scope>
    <source>
        <strain evidence="1">NeonRodF5_8</strain>
    </source>
</reference>